<dbReference type="EMBL" id="CM044705">
    <property type="protein sequence ID" value="KAI5663445.1"/>
    <property type="molecule type" value="Genomic_DNA"/>
</dbReference>
<dbReference type="Proteomes" id="UP001060085">
    <property type="component" value="Linkage Group LG05"/>
</dbReference>
<evidence type="ECO:0000313" key="2">
    <source>
        <dbReference type="Proteomes" id="UP001060085"/>
    </source>
</evidence>
<comment type="caution">
    <text evidence="1">The sequence shown here is derived from an EMBL/GenBank/DDBJ whole genome shotgun (WGS) entry which is preliminary data.</text>
</comment>
<name>A0ACC0ARD4_CATRO</name>
<organism evidence="1 2">
    <name type="scientific">Catharanthus roseus</name>
    <name type="common">Madagascar periwinkle</name>
    <name type="synonym">Vinca rosea</name>
    <dbReference type="NCBI Taxonomy" id="4058"/>
    <lineage>
        <taxon>Eukaryota</taxon>
        <taxon>Viridiplantae</taxon>
        <taxon>Streptophyta</taxon>
        <taxon>Embryophyta</taxon>
        <taxon>Tracheophyta</taxon>
        <taxon>Spermatophyta</taxon>
        <taxon>Magnoliopsida</taxon>
        <taxon>eudicotyledons</taxon>
        <taxon>Gunneridae</taxon>
        <taxon>Pentapetalae</taxon>
        <taxon>asterids</taxon>
        <taxon>lamiids</taxon>
        <taxon>Gentianales</taxon>
        <taxon>Apocynaceae</taxon>
        <taxon>Rauvolfioideae</taxon>
        <taxon>Vinceae</taxon>
        <taxon>Catharanthinae</taxon>
        <taxon>Catharanthus</taxon>
    </lineage>
</organism>
<proteinExistence type="predicted"/>
<protein>
    <submittedName>
        <fullName evidence="1">Uncharacterized protein</fullName>
    </submittedName>
</protein>
<accession>A0ACC0ARD4</accession>
<gene>
    <name evidence="1" type="ORF">M9H77_22768</name>
</gene>
<evidence type="ECO:0000313" key="1">
    <source>
        <dbReference type="EMBL" id="KAI5663445.1"/>
    </source>
</evidence>
<reference evidence="2" key="1">
    <citation type="journal article" date="2023" name="Nat. Plants">
        <title>Single-cell RNA sequencing provides a high-resolution roadmap for understanding the multicellular compartmentation of specialized metabolism.</title>
        <authorList>
            <person name="Sun S."/>
            <person name="Shen X."/>
            <person name="Li Y."/>
            <person name="Li Y."/>
            <person name="Wang S."/>
            <person name="Li R."/>
            <person name="Zhang H."/>
            <person name="Shen G."/>
            <person name="Guo B."/>
            <person name="Wei J."/>
            <person name="Xu J."/>
            <person name="St-Pierre B."/>
            <person name="Chen S."/>
            <person name="Sun C."/>
        </authorList>
    </citation>
    <scope>NUCLEOTIDE SEQUENCE [LARGE SCALE GENOMIC DNA]</scope>
</reference>
<sequence length="146" mass="16209">MPSLRTDLMNMSLLLQLPSSSTNFAHQMTASKKSQKPVMYTVKPPFVFLKRRPFTFVFVHQILFSSNQARFCLNLHGRRSGSQATTFVDPTKSLNLAAAHSLISDSPDTRSMNNLSKICSLISDSPATRSMDPTLFSNLVARLIGT</sequence>
<keyword evidence="2" id="KW-1185">Reference proteome</keyword>